<comment type="caution">
    <text evidence="2">The sequence shown here is derived from an EMBL/GenBank/DDBJ whole genome shotgun (WGS) entry which is preliminary data.</text>
</comment>
<organism evidence="2 3">
    <name type="scientific">Meloidogyne enterolobii</name>
    <name type="common">Root-knot nematode worm</name>
    <name type="synonym">Meloidogyne mayaguensis</name>
    <dbReference type="NCBI Taxonomy" id="390850"/>
    <lineage>
        <taxon>Eukaryota</taxon>
        <taxon>Metazoa</taxon>
        <taxon>Ecdysozoa</taxon>
        <taxon>Nematoda</taxon>
        <taxon>Chromadorea</taxon>
        <taxon>Rhabditida</taxon>
        <taxon>Tylenchina</taxon>
        <taxon>Tylenchomorpha</taxon>
        <taxon>Tylenchoidea</taxon>
        <taxon>Meloidogynidae</taxon>
        <taxon>Meloidogyninae</taxon>
        <taxon>Meloidogyne</taxon>
    </lineage>
</organism>
<evidence type="ECO:0000256" key="1">
    <source>
        <dbReference type="SAM" id="Phobius"/>
    </source>
</evidence>
<dbReference type="AlphaFoldDB" id="A0A6V7UI96"/>
<keyword evidence="1" id="KW-0472">Membrane</keyword>
<evidence type="ECO:0000313" key="3">
    <source>
        <dbReference type="Proteomes" id="UP000580250"/>
    </source>
</evidence>
<gene>
    <name evidence="2" type="ORF">MENT_LOCUS13154</name>
</gene>
<proteinExistence type="predicted"/>
<evidence type="ECO:0000313" key="2">
    <source>
        <dbReference type="EMBL" id="CAD2158405.1"/>
    </source>
</evidence>
<reference evidence="2 3" key="1">
    <citation type="submission" date="2020-08" db="EMBL/GenBank/DDBJ databases">
        <authorList>
            <person name="Koutsovoulos G."/>
            <person name="Danchin GJ E."/>
        </authorList>
    </citation>
    <scope>NUCLEOTIDE SEQUENCE [LARGE SCALE GENOMIC DNA]</scope>
</reference>
<feature type="transmembrane region" description="Helical" evidence="1">
    <location>
        <begin position="6"/>
        <end position="23"/>
    </location>
</feature>
<sequence>MVDLEILLFILLFIFFSLFFHFFKKSFYLSEAGNFEILFLLRSIEGTLTFPQPVTSPIQIYSPSLNRTESLLNYLFSVVYCFNYSEV</sequence>
<accession>A0A6V7UI96</accession>
<dbReference type="EMBL" id="CAJEWN010000070">
    <property type="protein sequence ID" value="CAD2158405.1"/>
    <property type="molecule type" value="Genomic_DNA"/>
</dbReference>
<dbReference type="Proteomes" id="UP000580250">
    <property type="component" value="Unassembled WGS sequence"/>
</dbReference>
<protein>
    <submittedName>
        <fullName evidence="2">Uncharacterized protein</fullName>
    </submittedName>
</protein>
<keyword evidence="1" id="KW-1133">Transmembrane helix</keyword>
<keyword evidence="1" id="KW-0812">Transmembrane</keyword>
<name>A0A6V7UI96_MELEN</name>